<organism evidence="5 6">
    <name type="scientific">Reinekea blandensis MED297</name>
    <dbReference type="NCBI Taxonomy" id="314283"/>
    <lineage>
        <taxon>Bacteria</taxon>
        <taxon>Pseudomonadati</taxon>
        <taxon>Pseudomonadota</taxon>
        <taxon>Gammaproteobacteria</taxon>
        <taxon>Oceanospirillales</taxon>
        <taxon>Saccharospirillaceae</taxon>
        <taxon>Reinekea</taxon>
    </lineage>
</organism>
<gene>
    <name evidence="5" type="ORF">MED297_09211</name>
</gene>
<dbReference type="STRING" id="314283.MED297_09211"/>
<dbReference type="Gene3D" id="1.10.10.60">
    <property type="entry name" value="Homeodomain-like"/>
    <property type="match status" value="1"/>
</dbReference>
<dbReference type="PROSITE" id="PS01124">
    <property type="entry name" value="HTH_ARAC_FAMILY_2"/>
    <property type="match status" value="1"/>
</dbReference>
<dbReference type="PANTHER" id="PTHR43280:SF29">
    <property type="entry name" value="ARAC-FAMILY TRANSCRIPTIONAL REGULATOR"/>
    <property type="match status" value="1"/>
</dbReference>
<keyword evidence="1" id="KW-0805">Transcription regulation</keyword>
<dbReference type="HOGENOM" id="CLU_2397500_0_0_6"/>
<dbReference type="InterPro" id="IPR009057">
    <property type="entry name" value="Homeodomain-like_sf"/>
</dbReference>
<evidence type="ECO:0000256" key="3">
    <source>
        <dbReference type="ARBA" id="ARBA00023163"/>
    </source>
</evidence>
<dbReference type="SUPFAM" id="SSF46689">
    <property type="entry name" value="Homeodomain-like"/>
    <property type="match status" value="1"/>
</dbReference>
<keyword evidence="6" id="KW-1185">Reference proteome</keyword>
<dbReference type="PANTHER" id="PTHR43280">
    <property type="entry name" value="ARAC-FAMILY TRANSCRIPTIONAL REGULATOR"/>
    <property type="match status" value="1"/>
</dbReference>
<keyword evidence="3" id="KW-0804">Transcription</keyword>
<dbReference type="Proteomes" id="UP000005953">
    <property type="component" value="Unassembled WGS sequence"/>
</dbReference>
<dbReference type="PRINTS" id="PR00032">
    <property type="entry name" value="HTHARAC"/>
</dbReference>
<dbReference type="SMART" id="SM00342">
    <property type="entry name" value="HTH_ARAC"/>
    <property type="match status" value="1"/>
</dbReference>
<reference evidence="5 6" key="1">
    <citation type="submission" date="2006-02" db="EMBL/GenBank/DDBJ databases">
        <authorList>
            <person name="Pinhassi J."/>
            <person name="Pedros-Alio C."/>
            <person name="Ferriera S."/>
            <person name="Johnson J."/>
            <person name="Kravitz S."/>
            <person name="Halpern A."/>
            <person name="Remington K."/>
            <person name="Beeson K."/>
            <person name="Tran B."/>
            <person name="Rogers Y.-H."/>
            <person name="Friedman R."/>
            <person name="Venter J.C."/>
        </authorList>
    </citation>
    <scope>NUCLEOTIDE SEQUENCE [LARGE SCALE GENOMIC DNA]</scope>
    <source>
        <strain evidence="5 6">MED297</strain>
    </source>
</reference>
<dbReference type="GO" id="GO:0003700">
    <property type="term" value="F:DNA-binding transcription factor activity"/>
    <property type="evidence" value="ECO:0007669"/>
    <property type="project" value="InterPro"/>
</dbReference>
<dbReference type="RefSeq" id="WP_008046097.1">
    <property type="nucleotide sequence ID" value="NZ_CH724152.1"/>
</dbReference>
<evidence type="ECO:0000313" key="6">
    <source>
        <dbReference type="Proteomes" id="UP000005953"/>
    </source>
</evidence>
<accession>A4BHQ2</accession>
<protein>
    <submittedName>
        <fullName evidence="5">Transcriptional Regulator, AraC family protein</fullName>
    </submittedName>
</protein>
<proteinExistence type="predicted"/>
<name>A4BHQ2_9GAMM</name>
<dbReference type="InterPro" id="IPR018060">
    <property type="entry name" value="HTH_AraC"/>
</dbReference>
<dbReference type="AlphaFoldDB" id="A4BHQ2"/>
<evidence type="ECO:0000256" key="1">
    <source>
        <dbReference type="ARBA" id="ARBA00023015"/>
    </source>
</evidence>
<dbReference type="EMBL" id="AAOE01000022">
    <property type="protein sequence ID" value="EAR08307.1"/>
    <property type="molecule type" value="Genomic_DNA"/>
</dbReference>
<keyword evidence="2" id="KW-0238">DNA-binding</keyword>
<evidence type="ECO:0000256" key="2">
    <source>
        <dbReference type="ARBA" id="ARBA00023125"/>
    </source>
</evidence>
<evidence type="ECO:0000313" key="5">
    <source>
        <dbReference type="EMBL" id="EAR08307.1"/>
    </source>
</evidence>
<sequence>MANAFDYGTKEFSTLINRHFGKNFYEFVNSYRIQEATDRLIDPAHQTESITEVYLASGFNSKSVFNTLFKKTHDMTPSQYRRLSIPVTVTKTA</sequence>
<comment type="caution">
    <text evidence="5">The sequence shown here is derived from an EMBL/GenBank/DDBJ whole genome shotgun (WGS) entry which is preliminary data.</text>
</comment>
<dbReference type="OrthoDB" id="345413at2"/>
<feature type="domain" description="HTH araC/xylS-type" evidence="4">
    <location>
        <begin position="1"/>
        <end position="83"/>
    </location>
</feature>
<evidence type="ECO:0000259" key="4">
    <source>
        <dbReference type="PROSITE" id="PS01124"/>
    </source>
</evidence>
<dbReference type="GO" id="GO:0043565">
    <property type="term" value="F:sequence-specific DNA binding"/>
    <property type="evidence" value="ECO:0007669"/>
    <property type="project" value="InterPro"/>
</dbReference>
<dbReference type="InterPro" id="IPR020449">
    <property type="entry name" value="Tscrpt_reg_AraC-type_HTH"/>
</dbReference>
<dbReference type="Pfam" id="PF12833">
    <property type="entry name" value="HTH_18"/>
    <property type="match status" value="1"/>
</dbReference>